<dbReference type="PANTHER" id="PTHR45725">
    <property type="entry name" value="FORMIN HOMOLOGY 2 FAMILY MEMBER"/>
    <property type="match status" value="1"/>
</dbReference>
<evidence type="ECO:0000259" key="4">
    <source>
        <dbReference type="Pfam" id="PF22893"/>
    </source>
</evidence>
<protein>
    <recommendedName>
        <fullName evidence="4">Ubiquitin-like domain-containing protein</fullName>
    </recommendedName>
</protein>
<keyword evidence="1" id="KW-0175">Coiled coil</keyword>
<feature type="compositionally biased region" description="Pro residues" evidence="2">
    <location>
        <begin position="1166"/>
        <end position="1182"/>
    </location>
</feature>
<feature type="compositionally biased region" description="Pro residues" evidence="2">
    <location>
        <begin position="727"/>
        <end position="739"/>
    </location>
</feature>
<feature type="coiled-coil region" evidence="1">
    <location>
        <begin position="915"/>
        <end position="949"/>
    </location>
</feature>
<feature type="region of interest" description="Disordered" evidence="2">
    <location>
        <begin position="352"/>
        <end position="376"/>
    </location>
</feature>
<dbReference type="STRING" id="278944.A0A4Z1JF29"/>
<evidence type="ECO:0000256" key="3">
    <source>
        <dbReference type="SAM" id="Phobius"/>
    </source>
</evidence>
<keyword evidence="3" id="KW-0812">Transmembrane</keyword>
<feature type="domain" description="Ubiquitin-like" evidence="4">
    <location>
        <begin position="992"/>
        <end position="1073"/>
    </location>
</feature>
<feature type="region of interest" description="Disordered" evidence="2">
    <location>
        <begin position="1075"/>
        <end position="1227"/>
    </location>
</feature>
<evidence type="ECO:0000256" key="2">
    <source>
        <dbReference type="SAM" id="MobiDB-lite"/>
    </source>
</evidence>
<reference evidence="5 6" key="1">
    <citation type="submission" date="2017-12" db="EMBL/GenBank/DDBJ databases">
        <title>Comparative genomics of Botrytis spp.</title>
        <authorList>
            <person name="Valero-Jimenez C.A."/>
            <person name="Tapia P."/>
            <person name="Veloso J."/>
            <person name="Silva-Moreno E."/>
            <person name="Staats M."/>
            <person name="Valdes J.H."/>
            <person name="Van Kan J.A.L."/>
        </authorList>
    </citation>
    <scope>NUCLEOTIDE SEQUENCE [LARGE SCALE GENOMIC DNA]</scope>
    <source>
        <strain evidence="5 6">MUCL2120</strain>
    </source>
</reference>
<feature type="compositionally biased region" description="Basic and acidic residues" evidence="2">
    <location>
        <begin position="772"/>
        <end position="794"/>
    </location>
</feature>
<feature type="region of interest" description="Disordered" evidence="2">
    <location>
        <begin position="965"/>
        <end position="985"/>
    </location>
</feature>
<dbReference type="Proteomes" id="UP000297452">
    <property type="component" value="Unassembled WGS sequence"/>
</dbReference>
<feature type="compositionally biased region" description="Basic residues" evidence="2">
    <location>
        <begin position="868"/>
        <end position="879"/>
    </location>
</feature>
<evidence type="ECO:0000313" key="6">
    <source>
        <dbReference type="Proteomes" id="UP000297452"/>
    </source>
</evidence>
<comment type="caution">
    <text evidence="5">The sequence shown here is derived from an EMBL/GenBank/DDBJ whole genome shotgun (WGS) entry which is preliminary data.</text>
</comment>
<feature type="transmembrane region" description="Helical" evidence="3">
    <location>
        <begin position="426"/>
        <end position="445"/>
    </location>
</feature>
<feature type="compositionally biased region" description="Basic and acidic residues" evidence="2">
    <location>
        <begin position="965"/>
        <end position="979"/>
    </location>
</feature>
<name>A0A4Z1JF29_9HELO</name>
<keyword evidence="6" id="KW-1185">Reference proteome</keyword>
<dbReference type="Gene3D" id="1.20.58.340">
    <property type="entry name" value="Magnesium transport protein CorA, transmembrane region"/>
    <property type="match status" value="1"/>
</dbReference>
<feature type="compositionally biased region" description="Basic and acidic residues" evidence="2">
    <location>
        <begin position="824"/>
        <end position="867"/>
    </location>
</feature>
<gene>
    <name evidence="5" type="ORF">BOTNAR_0035g00020</name>
</gene>
<dbReference type="InterPro" id="IPR051425">
    <property type="entry name" value="Formin_Homology"/>
</dbReference>
<feature type="compositionally biased region" description="Basic residues" evidence="2">
    <location>
        <begin position="1151"/>
        <end position="1160"/>
    </location>
</feature>
<dbReference type="Pfam" id="PF22893">
    <property type="entry name" value="ULD_2"/>
    <property type="match status" value="1"/>
</dbReference>
<dbReference type="EMBL" id="PQXJ01000035">
    <property type="protein sequence ID" value="TGO67793.1"/>
    <property type="molecule type" value="Genomic_DNA"/>
</dbReference>
<feature type="compositionally biased region" description="Pro residues" evidence="2">
    <location>
        <begin position="593"/>
        <end position="605"/>
    </location>
</feature>
<feature type="compositionally biased region" description="Basic and acidic residues" evidence="2">
    <location>
        <begin position="694"/>
        <end position="707"/>
    </location>
</feature>
<keyword evidence="3" id="KW-1133">Transmembrane helix</keyword>
<feature type="region of interest" description="Disordered" evidence="2">
    <location>
        <begin position="507"/>
        <end position="541"/>
    </location>
</feature>
<feature type="compositionally biased region" description="Basic and acidic residues" evidence="2">
    <location>
        <begin position="806"/>
        <end position="817"/>
    </location>
</feature>
<sequence length="1264" mass="141623">MARIAVEIEGDNSPDPSFLPNPPRFNVELPHSSCFTEDKSGSLTRKFFTTPDELSNHLKRALPHQKERRLYVLEGLPIEYVQVLGSHFNIDVDVFDSHAMRKSGQLNKLKFSRRPEDEKKVRSFALDHAEITANITPLPEANEGVVDDFMLPCQTIGISNEGWNGISVKLCHVTLVCFPEEDGSETLLLLLENQSWARRGAQFQTVGYHSILANALKSLPEGTQTWKPSRKHDPTLTLADEVFNFMELPGSILVWDDLTEILADIVLRQWKFALSEVIEHACASRSIPYHEIHQLCDLIESNIWTLDRAEDSWSPRYLVRMEGFKRLLEKAKRYAELFVWGQIVEEGLEMKAKTESGSENKDDDDNTSTASSKSGVHIRGGEALDLETRQSINRVTYLGGVLLPFSIIAAIFSMGGNFQPGGDQFFIFWVIAIPVCMLTTVLIYADSIRRMTLEQFAQQYGSAAVTAEADDMVVSSISGSEINSYKAGIKERLRSRMTDIWNPRRAASSSSVGYTDSDSDSDSDDGSSSTGSARLPPGLSIDGDLLVRRKKKKVPRLWSWRFWRRKPLDRKSDPENVLSSPKHSDHHVSSPSAPLPPPPPSPPSRSHPIPSSPNITPVKPMPVGHNPPGSLASDHSPIAGSAPPKTPPTSIPPPDPDQTFPEPIVPDPIVPDPIVPDPIVPELSWGPWGSPSKKVNEGKKSKRKTIDLIDDFDVPAHSHPANSPAHPSTPDPAKIPLPPLESDLDDWREQDSFEGRRPERSPSPGQADSDYATDRERRSLERRMRENDDWELTRRRSRRHPGSGDVYERNVEREIILHRRRRSEHSVTSEERKHVIERTNEKLVEEQKGKPATDNIVKNDDVPEDRGRQRRRSTTRWARHGTYYDYSRRTTPSTDPTHIPLPPSPEELSDEESIRTKLEREKLEYLEKLRQKERRKRMAEMEEEHAKRRAEKEYARKIAEEEYKKKAAESKAAKGKDRAYSPATSDNKGVNPAIKFKDAVGRKFMFPFYLVSTWSGMEELVKQAFIHVDVIGPHVNDGHYDLLGPTGEIILPQVWESVIEPGWSITMHMWPMPEPRRQEPAPMPPRPGHFGGFPPPPPPPGFTATQPGGPMSGPTPRMKKSTQTGTMNWMTGARHSKFTKTGNMDWMTGARHSKSHKKQKSVPIRLGPPPSSSFPEPPPPPRASERRESDTVVIIEELPPKVHRKQTGMSDRHRHGTSGGGIIGGAAKPNEELGWVRALGTIVGVKPGVQVKKRSGGSSSSSSV</sequence>
<feature type="compositionally biased region" description="Basic residues" evidence="2">
    <location>
        <begin position="1201"/>
        <end position="1216"/>
    </location>
</feature>
<dbReference type="OrthoDB" id="3045089at2759"/>
<feature type="compositionally biased region" description="Pro residues" evidence="2">
    <location>
        <begin position="1081"/>
        <end position="1101"/>
    </location>
</feature>
<accession>A0A4Z1JF29</accession>
<dbReference type="InterPro" id="IPR054464">
    <property type="entry name" value="ULD_fung"/>
</dbReference>
<organism evidence="5 6">
    <name type="scientific">Botryotinia narcissicola</name>
    <dbReference type="NCBI Taxonomy" id="278944"/>
    <lineage>
        <taxon>Eukaryota</taxon>
        <taxon>Fungi</taxon>
        <taxon>Dikarya</taxon>
        <taxon>Ascomycota</taxon>
        <taxon>Pezizomycotina</taxon>
        <taxon>Leotiomycetes</taxon>
        <taxon>Helotiales</taxon>
        <taxon>Sclerotiniaceae</taxon>
        <taxon>Botryotinia</taxon>
    </lineage>
</organism>
<dbReference type="AlphaFoldDB" id="A0A4Z1JF29"/>
<feature type="region of interest" description="Disordered" evidence="2">
    <location>
        <begin position="570"/>
        <end position="912"/>
    </location>
</feature>
<dbReference type="PANTHER" id="PTHR45725:SF1">
    <property type="entry name" value="DISHEVELLED ASSOCIATED ACTIVATOR OF MORPHOGENESIS, ISOFORM D"/>
    <property type="match status" value="1"/>
</dbReference>
<evidence type="ECO:0000256" key="1">
    <source>
        <dbReference type="SAM" id="Coils"/>
    </source>
</evidence>
<feature type="transmembrane region" description="Helical" evidence="3">
    <location>
        <begin position="395"/>
        <end position="414"/>
    </location>
</feature>
<feature type="compositionally biased region" description="Pro residues" evidence="2">
    <location>
        <begin position="663"/>
        <end position="679"/>
    </location>
</feature>
<feature type="compositionally biased region" description="Pro residues" evidence="2">
    <location>
        <begin position="644"/>
        <end position="656"/>
    </location>
</feature>
<proteinExistence type="predicted"/>
<keyword evidence="3" id="KW-0472">Membrane</keyword>
<evidence type="ECO:0000313" key="5">
    <source>
        <dbReference type="EMBL" id="TGO67793.1"/>
    </source>
</evidence>
<feature type="compositionally biased region" description="Basic and acidic residues" evidence="2">
    <location>
        <begin position="745"/>
        <end position="760"/>
    </location>
</feature>